<dbReference type="PaxDb" id="39947-A0A0P0XWV0"/>
<evidence type="ECO:0000313" key="3">
    <source>
        <dbReference type="Proteomes" id="UP000059680"/>
    </source>
</evidence>
<proteinExistence type="predicted"/>
<organism evidence="2 3">
    <name type="scientific">Oryza sativa subsp. japonica</name>
    <name type="common">Rice</name>
    <dbReference type="NCBI Taxonomy" id="39947"/>
    <lineage>
        <taxon>Eukaryota</taxon>
        <taxon>Viridiplantae</taxon>
        <taxon>Streptophyta</taxon>
        <taxon>Embryophyta</taxon>
        <taxon>Tracheophyta</taxon>
        <taxon>Spermatophyta</taxon>
        <taxon>Magnoliopsida</taxon>
        <taxon>Liliopsida</taxon>
        <taxon>Poales</taxon>
        <taxon>Poaceae</taxon>
        <taxon>BOP clade</taxon>
        <taxon>Oryzoideae</taxon>
        <taxon>Oryzeae</taxon>
        <taxon>Oryzinae</taxon>
        <taxon>Oryza</taxon>
        <taxon>Oryza sativa</taxon>
    </lineage>
</organism>
<sequence>MELRLAMQAVSTKHLYSYCRIAQRTFVYRSKSTLTDVKCIAEILSCLLQLHQGELRAYCSIGTRIRQLLLYTHAPCLFNCIISLSLHFTVL</sequence>
<evidence type="ECO:0000313" key="2">
    <source>
        <dbReference type="EMBL" id="BAT11926.1"/>
    </source>
</evidence>
<dbReference type="AlphaFoldDB" id="A0A0P0XWV0"/>
<reference evidence="3" key="1">
    <citation type="journal article" date="2005" name="Nature">
        <title>The map-based sequence of the rice genome.</title>
        <authorList>
            <consortium name="International rice genome sequencing project (IRGSP)"/>
            <person name="Matsumoto T."/>
            <person name="Wu J."/>
            <person name="Kanamori H."/>
            <person name="Katayose Y."/>
            <person name="Fujisawa M."/>
            <person name="Namiki N."/>
            <person name="Mizuno H."/>
            <person name="Yamamoto K."/>
            <person name="Antonio B.A."/>
            <person name="Baba T."/>
            <person name="Sakata K."/>
            <person name="Nagamura Y."/>
            <person name="Aoki H."/>
            <person name="Arikawa K."/>
            <person name="Arita K."/>
            <person name="Bito T."/>
            <person name="Chiden Y."/>
            <person name="Fujitsuka N."/>
            <person name="Fukunaka R."/>
            <person name="Hamada M."/>
            <person name="Harada C."/>
            <person name="Hayashi A."/>
            <person name="Hijishita S."/>
            <person name="Honda M."/>
            <person name="Hosokawa S."/>
            <person name="Ichikawa Y."/>
            <person name="Idonuma A."/>
            <person name="Iijima M."/>
            <person name="Ikeda M."/>
            <person name="Ikeno M."/>
            <person name="Ito K."/>
            <person name="Ito S."/>
            <person name="Ito T."/>
            <person name="Ito Y."/>
            <person name="Ito Y."/>
            <person name="Iwabuchi A."/>
            <person name="Kamiya K."/>
            <person name="Karasawa W."/>
            <person name="Kurita K."/>
            <person name="Katagiri S."/>
            <person name="Kikuta A."/>
            <person name="Kobayashi H."/>
            <person name="Kobayashi N."/>
            <person name="Machita K."/>
            <person name="Maehara T."/>
            <person name="Masukawa M."/>
            <person name="Mizubayashi T."/>
            <person name="Mukai Y."/>
            <person name="Nagasaki H."/>
            <person name="Nagata Y."/>
            <person name="Naito S."/>
            <person name="Nakashima M."/>
            <person name="Nakama Y."/>
            <person name="Nakamichi Y."/>
            <person name="Nakamura M."/>
            <person name="Meguro A."/>
            <person name="Negishi M."/>
            <person name="Ohta I."/>
            <person name="Ohta T."/>
            <person name="Okamoto M."/>
            <person name="Ono N."/>
            <person name="Saji S."/>
            <person name="Sakaguchi M."/>
            <person name="Sakai K."/>
            <person name="Shibata M."/>
            <person name="Shimokawa T."/>
            <person name="Song J."/>
            <person name="Takazaki Y."/>
            <person name="Terasawa K."/>
            <person name="Tsugane M."/>
            <person name="Tsuji K."/>
            <person name="Ueda S."/>
            <person name="Waki K."/>
            <person name="Yamagata H."/>
            <person name="Yamamoto M."/>
            <person name="Yamamoto S."/>
            <person name="Yamane H."/>
            <person name="Yoshiki S."/>
            <person name="Yoshihara R."/>
            <person name="Yukawa K."/>
            <person name="Zhong H."/>
            <person name="Yano M."/>
            <person name="Yuan Q."/>
            <person name="Ouyang S."/>
            <person name="Liu J."/>
            <person name="Jones K.M."/>
            <person name="Gansberger K."/>
            <person name="Moffat K."/>
            <person name="Hill J."/>
            <person name="Bera J."/>
            <person name="Fadrosh D."/>
            <person name="Jin S."/>
            <person name="Johri S."/>
            <person name="Kim M."/>
            <person name="Overton L."/>
            <person name="Reardon M."/>
            <person name="Tsitrin T."/>
            <person name="Vuong H."/>
            <person name="Weaver B."/>
            <person name="Ciecko A."/>
            <person name="Tallon L."/>
            <person name="Jackson J."/>
            <person name="Pai G."/>
            <person name="Aken S.V."/>
            <person name="Utterback T."/>
            <person name="Reidmuller S."/>
            <person name="Feldblyum T."/>
            <person name="Hsiao J."/>
            <person name="Zismann V."/>
            <person name="Iobst S."/>
            <person name="de Vazeille A.R."/>
            <person name="Buell C.R."/>
            <person name="Ying K."/>
            <person name="Li Y."/>
            <person name="Lu T."/>
            <person name="Huang Y."/>
            <person name="Zhao Q."/>
            <person name="Feng Q."/>
            <person name="Zhang L."/>
            <person name="Zhu J."/>
            <person name="Weng Q."/>
            <person name="Mu J."/>
            <person name="Lu Y."/>
            <person name="Fan D."/>
            <person name="Liu Y."/>
            <person name="Guan J."/>
            <person name="Zhang Y."/>
            <person name="Yu S."/>
            <person name="Liu X."/>
            <person name="Zhang Y."/>
            <person name="Hong G."/>
            <person name="Han B."/>
            <person name="Choisne N."/>
            <person name="Demange N."/>
            <person name="Orjeda G."/>
            <person name="Samain S."/>
            <person name="Cattolico L."/>
            <person name="Pelletier E."/>
            <person name="Couloux A."/>
            <person name="Segurens B."/>
            <person name="Wincker P."/>
            <person name="D'Hont A."/>
            <person name="Scarpelli C."/>
            <person name="Weissenbach J."/>
            <person name="Salanoubat M."/>
            <person name="Quetier F."/>
            <person name="Yu Y."/>
            <person name="Kim H.R."/>
            <person name="Rambo T."/>
            <person name="Currie J."/>
            <person name="Collura K."/>
            <person name="Luo M."/>
            <person name="Yang T."/>
            <person name="Ammiraju J.S.S."/>
            <person name="Engler F."/>
            <person name="Soderlund C."/>
            <person name="Wing R.A."/>
            <person name="Palmer L.E."/>
            <person name="de la Bastide M."/>
            <person name="Spiegel L."/>
            <person name="Nascimento L."/>
            <person name="Zutavern T."/>
            <person name="O'Shaughnessy A."/>
            <person name="Dike S."/>
            <person name="Dedhia N."/>
            <person name="Preston R."/>
            <person name="Balija V."/>
            <person name="McCombie W.R."/>
            <person name="Chow T."/>
            <person name="Chen H."/>
            <person name="Chung M."/>
            <person name="Chen C."/>
            <person name="Shaw J."/>
            <person name="Wu H."/>
            <person name="Hsiao K."/>
            <person name="Chao Y."/>
            <person name="Chu M."/>
            <person name="Cheng C."/>
            <person name="Hour A."/>
            <person name="Lee P."/>
            <person name="Lin S."/>
            <person name="Lin Y."/>
            <person name="Liou J."/>
            <person name="Liu S."/>
            <person name="Hsing Y."/>
            <person name="Raghuvanshi S."/>
            <person name="Mohanty A."/>
            <person name="Bharti A.K."/>
            <person name="Gaur A."/>
            <person name="Gupta V."/>
            <person name="Kumar D."/>
            <person name="Ravi V."/>
            <person name="Vij S."/>
            <person name="Kapur A."/>
            <person name="Khurana P."/>
            <person name="Khurana P."/>
            <person name="Khurana J.P."/>
            <person name="Tyagi A.K."/>
            <person name="Gaikwad K."/>
            <person name="Singh A."/>
            <person name="Dalal V."/>
            <person name="Srivastava S."/>
            <person name="Dixit A."/>
            <person name="Pal A.K."/>
            <person name="Ghazi I.A."/>
            <person name="Yadav M."/>
            <person name="Pandit A."/>
            <person name="Bhargava A."/>
            <person name="Sureshbabu K."/>
            <person name="Batra K."/>
            <person name="Sharma T.R."/>
            <person name="Mohapatra T."/>
            <person name="Singh N.K."/>
            <person name="Messing J."/>
            <person name="Nelson A.B."/>
            <person name="Fuks G."/>
            <person name="Kavchok S."/>
            <person name="Keizer G."/>
            <person name="Linton E."/>
            <person name="Llaca V."/>
            <person name="Song R."/>
            <person name="Tanyolac B."/>
            <person name="Young S."/>
            <person name="Ho-Il K."/>
            <person name="Hahn J.H."/>
            <person name="Sangsakoo G."/>
            <person name="Vanavichit A."/>
            <person name="de Mattos Luiz.A.T."/>
            <person name="Zimmer P.D."/>
            <person name="Malone G."/>
            <person name="Dellagostin O."/>
            <person name="de Oliveira A.C."/>
            <person name="Bevan M."/>
            <person name="Bancroft I."/>
            <person name="Minx P."/>
            <person name="Cordum H."/>
            <person name="Wilson R."/>
            <person name="Cheng Z."/>
            <person name="Jin W."/>
            <person name="Jiang J."/>
            <person name="Leong S.A."/>
            <person name="Iwama H."/>
            <person name="Gojobori T."/>
            <person name="Itoh T."/>
            <person name="Niimura Y."/>
            <person name="Fujii Y."/>
            <person name="Habara T."/>
            <person name="Sakai H."/>
            <person name="Sato Y."/>
            <person name="Wilson G."/>
            <person name="Kumar K."/>
            <person name="McCouch S."/>
            <person name="Juretic N."/>
            <person name="Hoen D."/>
            <person name="Wright S."/>
            <person name="Bruskiewich R."/>
            <person name="Bureau T."/>
            <person name="Miyao A."/>
            <person name="Hirochika H."/>
            <person name="Nishikawa T."/>
            <person name="Kadowaki K."/>
            <person name="Sugiura M."/>
            <person name="Burr B."/>
            <person name="Sasaki T."/>
        </authorList>
    </citation>
    <scope>NUCLEOTIDE SEQUENCE [LARGE SCALE GENOMIC DNA]</scope>
    <source>
        <strain evidence="3">cv. Nipponbare</strain>
    </source>
</reference>
<reference evidence="2 3" key="2">
    <citation type="journal article" date="2013" name="Plant Cell Physiol.">
        <title>Rice Annotation Project Database (RAP-DB): an integrative and interactive database for rice genomics.</title>
        <authorList>
            <person name="Sakai H."/>
            <person name="Lee S.S."/>
            <person name="Tanaka T."/>
            <person name="Numa H."/>
            <person name="Kim J."/>
            <person name="Kawahara Y."/>
            <person name="Wakimoto H."/>
            <person name="Yang C.C."/>
            <person name="Iwamoto M."/>
            <person name="Abe T."/>
            <person name="Yamada Y."/>
            <person name="Muto A."/>
            <person name="Inokuchi H."/>
            <person name="Ikemura T."/>
            <person name="Matsumoto T."/>
            <person name="Sasaki T."/>
            <person name="Itoh T."/>
        </authorList>
    </citation>
    <scope>NUCLEOTIDE SEQUENCE [LARGE SCALE GENOMIC DNA]</scope>
    <source>
        <strain evidence="3">cv. Nipponbare</strain>
    </source>
</reference>
<protein>
    <submittedName>
        <fullName evidence="2">Os10g0548350 protein</fullName>
    </submittedName>
</protein>
<dbReference type="InParanoid" id="A0A0P0XWV0"/>
<name>A0A0P0XWV0_ORYSJ</name>
<gene>
    <name evidence="2" type="ordered locus">Os10g0548350</name>
    <name evidence="2" type="ORF">OSNPB_100548350</name>
</gene>
<feature type="transmembrane region" description="Helical" evidence="1">
    <location>
        <begin position="68"/>
        <end position="90"/>
    </location>
</feature>
<keyword evidence="1" id="KW-0812">Transmembrane</keyword>
<accession>A0A0P0XWV0</accession>
<keyword evidence="1" id="KW-1133">Transmembrane helix</keyword>
<keyword evidence="1" id="KW-0472">Membrane</keyword>
<keyword evidence="3" id="KW-1185">Reference proteome</keyword>
<evidence type="ECO:0000256" key="1">
    <source>
        <dbReference type="SAM" id="Phobius"/>
    </source>
</evidence>
<reference evidence="2 3" key="3">
    <citation type="journal article" date="2013" name="Rice">
        <title>Improvement of the Oryza sativa Nipponbare reference genome using next generation sequence and optical map data.</title>
        <authorList>
            <person name="Kawahara Y."/>
            <person name="de la Bastide M."/>
            <person name="Hamilton J.P."/>
            <person name="Kanamori H."/>
            <person name="McCombie W.R."/>
            <person name="Ouyang S."/>
            <person name="Schwartz D.C."/>
            <person name="Tanaka T."/>
            <person name="Wu J."/>
            <person name="Zhou S."/>
            <person name="Childs K.L."/>
            <person name="Davidson R.M."/>
            <person name="Lin H."/>
            <person name="Quesada-Ocampo L."/>
            <person name="Vaillancourt B."/>
            <person name="Sakai H."/>
            <person name="Lee S.S."/>
            <person name="Kim J."/>
            <person name="Numa H."/>
            <person name="Itoh T."/>
            <person name="Buell C.R."/>
            <person name="Matsumoto T."/>
        </authorList>
    </citation>
    <scope>NUCLEOTIDE SEQUENCE [LARGE SCALE GENOMIC DNA]</scope>
    <source>
        <strain evidence="3">cv. Nipponbare</strain>
    </source>
</reference>
<dbReference type="Proteomes" id="UP000059680">
    <property type="component" value="Chromosome 10"/>
</dbReference>
<dbReference type="Gramene" id="Os10t0548350-00">
    <property type="protein sequence ID" value="Os10t0548350-00"/>
    <property type="gene ID" value="Os10g0548350"/>
</dbReference>
<dbReference type="EMBL" id="AP014966">
    <property type="protein sequence ID" value="BAT11926.1"/>
    <property type="molecule type" value="Genomic_DNA"/>
</dbReference>